<dbReference type="InterPro" id="IPR002156">
    <property type="entry name" value="RNaseH_domain"/>
</dbReference>
<dbReference type="CDD" id="cd06222">
    <property type="entry name" value="RNase_H_like"/>
    <property type="match status" value="1"/>
</dbReference>
<comment type="caution">
    <text evidence="2">The sequence shown here is derived from an EMBL/GenBank/DDBJ whole genome shotgun (WGS) entry which is preliminary data.</text>
</comment>
<dbReference type="InterPro" id="IPR053151">
    <property type="entry name" value="RNase_H-like"/>
</dbReference>
<feature type="domain" description="RNase H type-1" evidence="1">
    <location>
        <begin position="55"/>
        <end position="174"/>
    </location>
</feature>
<dbReference type="Gene3D" id="3.30.420.10">
    <property type="entry name" value="Ribonuclease H-like superfamily/Ribonuclease H"/>
    <property type="match status" value="1"/>
</dbReference>
<dbReference type="InterPro" id="IPR036397">
    <property type="entry name" value="RNaseH_sf"/>
</dbReference>
<dbReference type="InterPro" id="IPR044730">
    <property type="entry name" value="RNase_H-like_dom_plant"/>
</dbReference>
<proteinExistence type="predicted"/>
<protein>
    <recommendedName>
        <fullName evidence="1">RNase H type-1 domain-containing protein</fullName>
    </recommendedName>
</protein>
<dbReference type="InterPro" id="IPR012337">
    <property type="entry name" value="RNaseH-like_sf"/>
</dbReference>
<dbReference type="Pfam" id="PF13456">
    <property type="entry name" value="RVT_3"/>
    <property type="match status" value="1"/>
</dbReference>
<reference evidence="2 3" key="1">
    <citation type="journal article" date="2024" name="G3 (Bethesda)">
        <title>Genome assembly of Hibiscus sabdariffa L. provides insights into metabolisms of medicinal natural products.</title>
        <authorList>
            <person name="Kim T."/>
        </authorList>
    </citation>
    <scope>NUCLEOTIDE SEQUENCE [LARGE SCALE GENOMIC DNA]</scope>
    <source>
        <strain evidence="2">TK-2024</strain>
        <tissue evidence="2">Old leaves</tissue>
    </source>
</reference>
<dbReference type="PANTHER" id="PTHR47723:SF19">
    <property type="entry name" value="POLYNUCLEOTIDYL TRANSFERASE, RIBONUCLEASE H-LIKE SUPERFAMILY PROTEIN"/>
    <property type="match status" value="1"/>
</dbReference>
<dbReference type="SUPFAM" id="SSF53098">
    <property type="entry name" value="Ribonuclease H-like"/>
    <property type="match status" value="1"/>
</dbReference>
<sequence length="206" mass="23615">MFDPDSVRRESVLDRGNRLIANYNQIFSRNKVHIIQPDLSESFWKGPDRGWVKVNVDLSVSITDNRATIEGLIRDDRGGWVLGFYRVVCHCSILLAELWALHQGLCRAWDKDFWRVEVDQDSNEATCIVNRASVALVGSALVQAIWTLMQLEWLVRVLYVPREMNEAVDRLAAMGLCQSKEWRDFLVSPGPVAAVVSEEQQRWLKS</sequence>
<evidence type="ECO:0000259" key="1">
    <source>
        <dbReference type="Pfam" id="PF13456"/>
    </source>
</evidence>
<evidence type="ECO:0000313" key="2">
    <source>
        <dbReference type="EMBL" id="KAK8480071.1"/>
    </source>
</evidence>
<accession>A0ABR1ZIP2</accession>
<dbReference type="PANTHER" id="PTHR47723">
    <property type="entry name" value="OS05G0353850 PROTEIN"/>
    <property type="match status" value="1"/>
</dbReference>
<gene>
    <name evidence="2" type="ORF">V6N12_002362</name>
</gene>
<organism evidence="2 3">
    <name type="scientific">Hibiscus sabdariffa</name>
    <name type="common">roselle</name>
    <dbReference type="NCBI Taxonomy" id="183260"/>
    <lineage>
        <taxon>Eukaryota</taxon>
        <taxon>Viridiplantae</taxon>
        <taxon>Streptophyta</taxon>
        <taxon>Embryophyta</taxon>
        <taxon>Tracheophyta</taxon>
        <taxon>Spermatophyta</taxon>
        <taxon>Magnoliopsida</taxon>
        <taxon>eudicotyledons</taxon>
        <taxon>Gunneridae</taxon>
        <taxon>Pentapetalae</taxon>
        <taxon>rosids</taxon>
        <taxon>malvids</taxon>
        <taxon>Malvales</taxon>
        <taxon>Malvaceae</taxon>
        <taxon>Malvoideae</taxon>
        <taxon>Hibiscus</taxon>
    </lineage>
</organism>
<name>A0ABR1ZIP2_9ROSI</name>
<evidence type="ECO:0000313" key="3">
    <source>
        <dbReference type="Proteomes" id="UP001472677"/>
    </source>
</evidence>
<dbReference type="Proteomes" id="UP001472677">
    <property type="component" value="Unassembled WGS sequence"/>
</dbReference>
<dbReference type="EMBL" id="JBBPBM010002137">
    <property type="protein sequence ID" value="KAK8480071.1"/>
    <property type="molecule type" value="Genomic_DNA"/>
</dbReference>
<keyword evidence="3" id="KW-1185">Reference proteome</keyword>